<organism evidence="1 2">
    <name type="scientific">Striga asiatica</name>
    <name type="common">Asiatic witchweed</name>
    <name type="synonym">Buchnera asiatica</name>
    <dbReference type="NCBI Taxonomy" id="4170"/>
    <lineage>
        <taxon>Eukaryota</taxon>
        <taxon>Viridiplantae</taxon>
        <taxon>Streptophyta</taxon>
        <taxon>Embryophyta</taxon>
        <taxon>Tracheophyta</taxon>
        <taxon>Spermatophyta</taxon>
        <taxon>Magnoliopsida</taxon>
        <taxon>eudicotyledons</taxon>
        <taxon>Gunneridae</taxon>
        <taxon>Pentapetalae</taxon>
        <taxon>asterids</taxon>
        <taxon>lamiids</taxon>
        <taxon>Lamiales</taxon>
        <taxon>Orobanchaceae</taxon>
        <taxon>Buchnereae</taxon>
        <taxon>Striga</taxon>
    </lineage>
</organism>
<dbReference type="OrthoDB" id="2011628at2759"/>
<evidence type="ECO:0000313" key="2">
    <source>
        <dbReference type="Proteomes" id="UP000325081"/>
    </source>
</evidence>
<keyword evidence="2" id="KW-1185">Reference proteome</keyword>
<dbReference type="EMBL" id="BKCP01007182">
    <property type="protein sequence ID" value="GER45470.1"/>
    <property type="molecule type" value="Genomic_DNA"/>
</dbReference>
<dbReference type="PANTHER" id="PTHR36360">
    <property type="entry name" value="ACTIN T1-LIKE PROTEIN"/>
    <property type="match status" value="1"/>
</dbReference>
<proteinExistence type="predicted"/>
<evidence type="ECO:0000313" key="1">
    <source>
        <dbReference type="EMBL" id="GER45470.1"/>
    </source>
</evidence>
<protein>
    <submittedName>
        <fullName evidence="1">Uncharacterized protein</fullName>
    </submittedName>
</protein>
<name>A0A5A7QK77_STRAF</name>
<reference evidence="2" key="1">
    <citation type="journal article" date="2019" name="Curr. Biol.">
        <title>Genome Sequence of Striga asiatica Provides Insight into the Evolution of Plant Parasitism.</title>
        <authorList>
            <person name="Yoshida S."/>
            <person name="Kim S."/>
            <person name="Wafula E.K."/>
            <person name="Tanskanen J."/>
            <person name="Kim Y.M."/>
            <person name="Honaas L."/>
            <person name="Yang Z."/>
            <person name="Spallek T."/>
            <person name="Conn C.E."/>
            <person name="Ichihashi Y."/>
            <person name="Cheong K."/>
            <person name="Cui S."/>
            <person name="Der J.P."/>
            <person name="Gundlach H."/>
            <person name="Jiao Y."/>
            <person name="Hori C."/>
            <person name="Ishida J.K."/>
            <person name="Kasahara H."/>
            <person name="Kiba T."/>
            <person name="Kim M.S."/>
            <person name="Koo N."/>
            <person name="Laohavisit A."/>
            <person name="Lee Y.H."/>
            <person name="Lumba S."/>
            <person name="McCourt P."/>
            <person name="Mortimer J.C."/>
            <person name="Mutuku J.M."/>
            <person name="Nomura T."/>
            <person name="Sasaki-Sekimoto Y."/>
            <person name="Seto Y."/>
            <person name="Wang Y."/>
            <person name="Wakatake T."/>
            <person name="Sakakibara H."/>
            <person name="Demura T."/>
            <person name="Yamaguchi S."/>
            <person name="Yoneyama K."/>
            <person name="Manabe R.I."/>
            <person name="Nelson D.C."/>
            <person name="Schulman A.H."/>
            <person name="Timko M.P."/>
            <person name="dePamphilis C.W."/>
            <person name="Choi D."/>
            <person name="Shirasu K."/>
        </authorList>
    </citation>
    <scope>NUCLEOTIDE SEQUENCE [LARGE SCALE GENOMIC DNA]</scope>
    <source>
        <strain evidence="2">cv. UVA1</strain>
    </source>
</reference>
<dbReference type="PANTHER" id="PTHR36360:SF1">
    <property type="entry name" value="ACTIN T1-LIKE PROTEIN"/>
    <property type="match status" value="1"/>
</dbReference>
<gene>
    <name evidence="1" type="ORF">STAS_22417</name>
</gene>
<sequence length="132" mass="15720">MHAPPKGEADNWISSRAAEHRPDMDQFFGSAYRGDPGVPHSGHQPFKTIGIGCACFAIFTWNNPYIWQMTNQYKYSQIPSLLRLLWHDKAMLFEQYHWKKARAKNQPYKFKWNEKSKTERDAYYVNWPIYFP</sequence>
<dbReference type="AlphaFoldDB" id="A0A5A7QK77"/>
<dbReference type="Proteomes" id="UP000325081">
    <property type="component" value="Unassembled WGS sequence"/>
</dbReference>
<comment type="caution">
    <text evidence="1">The sequence shown here is derived from an EMBL/GenBank/DDBJ whole genome shotgun (WGS) entry which is preliminary data.</text>
</comment>
<accession>A0A5A7QK77</accession>